<protein>
    <submittedName>
        <fullName evidence="2">Uncharacterized protein</fullName>
    </submittedName>
</protein>
<dbReference type="RefSeq" id="WP_216669967.1">
    <property type="nucleotide sequence ID" value="NZ_CAWOXK010000001.1"/>
</dbReference>
<feature type="compositionally biased region" description="Polar residues" evidence="1">
    <location>
        <begin position="42"/>
        <end position="61"/>
    </location>
</feature>
<dbReference type="KEGG" id="bsen:DP114_04030"/>
<dbReference type="Proteomes" id="UP000503129">
    <property type="component" value="Chromosome"/>
</dbReference>
<dbReference type="EMBL" id="CP030118">
    <property type="protein sequence ID" value="QDL07187.1"/>
    <property type="molecule type" value="Genomic_DNA"/>
</dbReference>
<evidence type="ECO:0000256" key="1">
    <source>
        <dbReference type="SAM" id="MobiDB-lite"/>
    </source>
</evidence>
<evidence type="ECO:0000313" key="3">
    <source>
        <dbReference type="Proteomes" id="UP000503129"/>
    </source>
</evidence>
<accession>A0A856MDS5</accession>
<keyword evidence="3" id="KW-1185">Reference proteome</keyword>
<evidence type="ECO:0000313" key="2">
    <source>
        <dbReference type="EMBL" id="QDL07187.1"/>
    </source>
</evidence>
<gene>
    <name evidence="2" type="ORF">DP114_04030</name>
</gene>
<proteinExistence type="predicted"/>
<feature type="region of interest" description="Disordered" evidence="1">
    <location>
        <begin position="25"/>
        <end position="61"/>
    </location>
</feature>
<sequence length="90" mass="9397">MFPRFPPKAALGTPLRVCAKRTPYGERQMPTEGNPPAALVSPQRTGSSAPTANFAGGTSTPKIRSGAVFSHSDATGFYLTPCPSPYKGEG</sequence>
<organism evidence="2 3">
    <name type="scientific">Brasilonema sennae CENA114</name>
    <dbReference type="NCBI Taxonomy" id="415709"/>
    <lineage>
        <taxon>Bacteria</taxon>
        <taxon>Bacillati</taxon>
        <taxon>Cyanobacteriota</taxon>
        <taxon>Cyanophyceae</taxon>
        <taxon>Nostocales</taxon>
        <taxon>Scytonemataceae</taxon>
        <taxon>Brasilonema</taxon>
        <taxon>Bromeliae group (in: Brasilonema)</taxon>
    </lineage>
</organism>
<dbReference type="AlphaFoldDB" id="A0A856MDS5"/>
<reference evidence="2 3" key="1">
    <citation type="submission" date="2018-06" db="EMBL/GenBank/DDBJ databases">
        <title>Comparative genomics of Brasilonema spp. strains.</title>
        <authorList>
            <person name="Alvarenga D.O."/>
            <person name="Fiore M.F."/>
            <person name="Varani A.M."/>
        </authorList>
    </citation>
    <scope>NUCLEOTIDE SEQUENCE [LARGE SCALE GENOMIC DNA]</scope>
    <source>
        <strain evidence="2 3">CENA114</strain>
    </source>
</reference>
<name>A0A856MDS5_9CYAN</name>